<dbReference type="Proteomes" id="UP000318825">
    <property type="component" value="Unassembled WGS sequence"/>
</dbReference>
<dbReference type="EMBL" id="BJNF01000026">
    <property type="protein sequence ID" value="GEC15150.1"/>
    <property type="molecule type" value="Genomic_DNA"/>
</dbReference>
<protein>
    <submittedName>
        <fullName evidence="1">Uncharacterized protein</fullName>
    </submittedName>
</protein>
<reference evidence="1 2" key="1">
    <citation type="submission" date="2019-06" db="EMBL/GenBank/DDBJ databases">
        <title>Whole genome shotgun sequence of Nitrobacter winogradskyi NBRC 14297.</title>
        <authorList>
            <person name="Hosoyama A."/>
            <person name="Uohara A."/>
            <person name="Ohji S."/>
            <person name="Ichikawa N."/>
        </authorList>
    </citation>
    <scope>NUCLEOTIDE SEQUENCE [LARGE SCALE GENOMIC DNA]</scope>
    <source>
        <strain evidence="1 2">NBRC 14297</strain>
    </source>
</reference>
<proteinExistence type="predicted"/>
<comment type="caution">
    <text evidence="1">The sequence shown here is derived from an EMBL/GenBank/DDBJ whole genome shotgun (WGS) entry which is preliminary data.</text>
</comment>
<accession>A0A4Y3WAU0</accession>
<dbReference type="RefSeq" id="WP_141382889.1">
    <property type="nucleotide sequence ID" value="NZ_BJNF01000026.1"/>
</dbReference>
<name>A0A4Y3WAU0_NITWI</name>
<dbReference type="AlphaFoldDB" id="A0A4Y3WAU0"/>
<sequence length="204" mass="22328">MNLSQDELAALARNSARIGVFFRLETDPVVRLWLGVGPFETTQPDVLDEAGAKYNGFGEVGSLPALKQMINGAAQRVDFTISGVTGEILQIASGGDAQQVKGKRVSVGFAVMGEDWSLLGPIKWIQNYTADYLAIQQVSPTEVGQSTVRTVTLSAGTLMTGRRRPGLAYFTNQDQRARYPTDYFCERTPLYANGFNKTWPRLSA</sequence>
<organism evidence="1 2">
    <name type="scientific">Nitrobacter winogradskyi</name>
    <name type="common">Nitrobacter agilis</name>
    <dbReference type="NCBI Taxonomy" id="913"/>
    <lineage>
        <taxon>Bacteria</taxon>
        <taxon>Pseudomonadati</taxon>
        <taxon>Pseudomonadota</taxon>
        <taxon>Alphaproteobacteria</taxon>
        <taxon>Hyphomicrobiales</taxon>
        <taxon>Nitrobacteraceae</taxon>
        <taxon>Nitrobacter</taxon>
    </lineage>
</organism>
<dbReference type="OrthoDB" id="7768569at2"/>
<evidence type="ECO:0000313" key="2">
    <source>
        <dbReference type="Proteomes" id="UP000318825"/>
    </source>
</evidence>
<gene>
    <name evidence="1" type="ORF">NWI01_10420</name>
</gene>
<evidence type="ECO:0000313" key="1">
    <source>
        <dbReference type="EMBL" id="GEC15150.1"/>
    </source>
</evidence>